<dbReference type="RefSeq" id="WP_167950233.1">
    <property type="nucleotide sequence ID" value="NZ_BAAAPQ010000026.1"/>
</dbReference>
<evidence type="ECO:0000313" key="1">
    <source>
        <dbReference type="EMBL" id="NJC56345.1"/>
    </source>
</evidence>
<protein>
    <recommendedName>
        <fullName evidence="3">Antitoxin HicB</fullName>
    </recommendedName>
</protein>
<evidence type="ECO:0008006" key="3">
    <source>
        <dbReference type="Google" id="ProtNLM"/>
    </source>
</evidence>
<gene>
    <name evidence="1" type="ORF">BKA07_001380</name>
</gene>
<dbReference type="EMBL" id="JAATJN010000001">
    <property type="protein sequence ID" value="NJC56345.1"/>
    <property type="molecule type" value="Genomic_DNA"/>
</dbReference>
<accession>A0A846RY35</accession>
<organism evidence="1 2">
    <name type="scientific">Brevibacterium marinum</name>
    <dbReference type="NCBI Taxonomy" id="418643"/>
    <lineage>
        <taxon>Bacteria</taxon>
        <taxon>Bacillati</taxon>
        <taxon>Actinomycetota</taxon>
        <taxon>Actinomycetes</taxon>
        <taxon>Micrococcales</taxon>
        <taxon>Brevibacteriaceae</taxon>
        <taxon>Brevibacterium</taxon>
    </lineage>
</organism>
<reference evidence="1 2" key="1">
    <citation type="submission" date="2020-03" db="EMBL/GenBank/DDBJ databases">
        <title>Sequencing the genomes of 1000 actinobacteria strains.</title>
        <authorList>
            <person name="Klenk H.-P."/>
        </authorList>
    </citation>
    <scope>NUCLEOTIDE SEQUENCE [LARGE SCALE GENOMIC DNA]</scope>
    <source>
        <strain evidence="1 2">DSM 18964</strain>
    </source>
</reference>
<dbReference type="Proteomes" id="UP000576792">
    <property type="component" value="Unassembled WGS sequence"/>
</dbReference>
<sequence length="135" mass="14719">MTRKISVKAYREGKWWTYEIPELGAPAPSGNGAFMMPVGQTRAAAKVAEKARDLAALWEDSDAEDLEVSVTFVLPEDVTTAQHTAEKLEARGRAELDEAAQLRRKAVRALLADDVSQVDAAAVLGISRQRVQQLA</sequence>
<dbReference type="AlphaFoldDB" id="A0A846RY35"/>
<evidence type="ECO:0000313" key="2">
    <source>
        <dbReference type="Proteomes" id="UP000576792"/>
    </source>
</evidence>
<keyword evidence="2" id="KW-1185">Reference proteome</keyword>
<name>A0A846RY35_9MICO</name>
<comment type="caution">
    <text evidence="1">The sequence shown here is derived from an EMBL/GenBank/DDBJ whole genome shotgun (WGS) entry which is preliminary data.</text>
</comment>
<proteinExistence type="predicted"/>